<dbReference type="AlphaFoldDB" id="A0A1A0W9W0"/>
<organism evidence="1 2">
    <name type="scientific">Mycolicibacterium peregrinum</name>
    <name type="common">Mycobacterium peregrinum</name>
    <dbReference type="NCBI Taxonomy" id="43304"/>
    <lineage>
        <taxon>Bacteria</taxon>
        <taxon>Bacillati</taxon>
        <taxon>Actinomycetota</taxon>
        <taxon>Actinomycetes</taxon>
        <taxon>Mycobacteriales</taxon>
        <taxon>Mycobacteriaceae</taxon>
        <taxon>Mycolicibacterium</taxon>
    </lineage>
</organism>
<dbReference type="RefSeq" id="WP_064880774.1">
    <property type="nucleotide sequence ID" value="NZ_LZSY01000063.1"/>
</dbReference>
<evidence type="ECO:0000313" key="2">
    <source>
        <dbReference type="Proteomes" id="UP000094008"/>
    </source>
</evidence>
<proteinExistence type="predicted"/>
<dbReference type="Proteomes" id="UP000094008">
    <property type="component" value="Unassembled WGS sequence"/>
</dbReference>
<evidence type="ECO:0000313" key="1">
    <source>
        <dbReference type="EMBL" id="OBB93381.1"/>
    </source>
</evidence>
<protein>
    <submittedName>
        <fullName evidence="1">Uncharacterized protein</fullName>
    </submittedName>
</protein>
<comment type="caution">
    <text evidence="1">The sequence shown here is derived from an EMBL/GenBank/DDBJ whole genome shotgun (WGS) entry which is preliminary data.</text>
</comment>
<dbReference type="OrthoDB" id="4639279at2"/>
<sequence>MDETPRATYAVDSDDPQYAGTIYTLHEFDDGSVLVSLEYADGSALEAGYLYAEEIDGLSESELLAEIDQAIRAAGLPSRGDTVTPS</sequence>
<dbReference type="EMBL" id="LZSY01000063">
    <property type="protein sequence ID" value="OBB93381.1"/>
    <property type="molecule type" value="Genomic_DNA"/>
</dbReference>
<gene>
    <name evidence="1" type="ORF">A5779_21030</name>
</gene>
<reference evidence="2" key="1">
    <citation type="submission" date="2016-06" db="EMBL/GenBank/DDBJ databases">
        <authorList>
            <person name="Sutton G."/>
            <person name="Brinkac L."/>
            <person name="Sanka R."/>
            <person name="Adams M."/>
            <person name="Lau E."/>
            <person name="Mehaffy C."/>
            <person name="Tameris M."/>
            <person name="Hatherill M."/>
            <person name="Hanekom W."/>
            <person name="Mahomed H."/>
            <person name="Mcshane H."/>
        </authorList>
    </citation>
    <scope>NUCLEOTIDE SEQUENCE [LARGE SCALE GENOMIC DNA]</scope>
    <source>
        <strain evidence="2">852002-10433_SCH5171157</strain>
    </source>
</reference>
<name>A0A1A0W9W0_MYCPR</name>
<accession>A0A1A0W9W0</accession>